<sequence>MAIPVALPRGKILVILSLALTWWFASLIPRYQPAIHQHFKARLDEARQRLPTIKVDWRPPQSPRDAFNASKVALLIEPRPLPHLVPQILHMISVVPPDWRFLFIGSEQSIVSVGRTSSIKYQQVIGKLDLMVLPDPWNITSKEYVDRTLTDPRFYDEFLPDVEWLLKYESDSILCANSQSSLDEWLDLDWVGAPRSFADSSSGGGGLTLRRVSIIRQVLSFQARYNDTEAEDEWFGKRVPLIPGAKISTARDRVLTVENVYVADAMGYHIPNGGEHLAHPVWGVRDQRKAIFGYCPEVTMLMEMKLERERCYDDPDSSQVWQPFDERRKMYFDRLKQKQEEDKKKAESSLGPGATEEVKVPLEITNWSLSGSKRAASSSP</sequence>
<evidence type="ECO:0000256" key="2">
    <source>
        <dbReference type="SAM" id="Phobius"/>
    </source>
</evidence>
<evidence type="ECO:0000313" key="4">
    <source>
        <dbReference type="EMBL" id="KAK1751688.1"/>
    </source>
</evidence>
<feature type="transmembrane region" description="Helical" evidence="2">
    <location>
        <begin position="12"/>
        <end position="31"/>
    </location>
</feature>
<evidence type="ECO:0000256" key="1">
    <source>
        <dbReference type="SAM" id="MobiDB-lite"/>
    </source>
</evidence>
<name>A0AAJ0B4S7_9PEZI</name>
<feature type="compositionally biased region" description="Basic and acidic residues" evidence="1">
    <location>
        <begin position="332"/>
        <end position="347"/>
    </location>
</feature>
<reference evidence="4" key="1">
    <citation type="submission" date="2023-06" db="EMBL/GenBank/DDBJ databases">
        <title>Genome-scale phylogeny and comparative genomics of the fungal order Sordariales.</title>
        <authorList>
            <consortium name="Lawrence Berkeley National Laboratory"/>
            <person name="Hensen N."/>
            <person name="Bonometti L."/>
            <person name="Westerberg I."/>
            <person name="Brannstrom I.O."/>
            <person name="Guillou S."/>
            <person name="Cros-Aarteil S."/>
            <person name="Calhoun S."/>
            <person name="Haridas S."/>
            <person name="Kuo A."/>
            <person name="Mondo S."/>
            <person name="Pangilinan J."/>
            <person name="Riley R."/>
            <person name="Labutti K."/>
            <person name="Andreopoulos B."/>
            <person name="Lipzen A."/>
            <person name="Chen C."/>
            <person name="Yanf M."/>
            <person name="Daum C."/>
            <person name="Ng V."/>
            <person name="Clum A."/>
            <person name="Steindorff A."/>
            <person name="Ohm R."/>
            <person name="Martin F."/>
            <person name="Silar P."/>
            <person name="Natvig D."/>
            <person name="Lalanne C."/>
            <person name="Gautier V."/>
            <person name="Ament-Velasquez S.L."/>
            <person name="Kruys A."/>
            <person name="Hutchinson M.I."/>
            <person name="Powell A.J."/>
            <person name="Barry K."/>
            <person name="Miller A.N."/>
            <person name="Grigoriev I.V."/>
            <person name="Debuchy R."/>
            <person name="Gladieux P."/>
            <person name="Thoren M.H."/>
            <person name="Johannesson H."/>
        </authorList>
    </citation>
    <scope>NUCLEOTIDE SEQUENCE</scope>
    <source>
        <strain evidence="4">PSN4</strain>
    </source>
</reference>
<keyword evidence="2" id="KW-0472">Membrane</keyword>
<comment type="caution">
    <text evidence="4">The sequence shown here is derived from an EMBL/GenBank/DDBJ whole genome shotgun (WGS) entry which is preliminary data.</text>
</comment>
<protein>
    <recommendedName>
        <fullName evidence="3">DUF5672 domain-containing protein</fullName>
    </recommendedName>
</protein>
<accession>A0AAJ0B4S7</accession>
<dbReference type="Pfam" id="PF18922">
    <property type="entry name" value="DUF5672"/>
    <property type="match status" value="1"/>
</dbReference>
<dbReference type="AlphaFoldDB" id="A0AAJ0B4S7"/>
<dbReference type="Proteomes" id="UP001239445">
    <property type="component" value="Unassembled WGS sequence"/>
</dbReference>
<proteinExistence type="predicted"/>
<feature type="domain" description="DUF5672" evidence="3">
    <location>
        <begin position="128"/>
        <end position="251"/>
    </location>
</feature>
<keyword evidence="2" id="KW-0812">Transmembrane</keyword>
<keyword evidence="5" id="KW-1185">Reference proteome</keyword>
<dbReference type="EMBL" id="MU839841">
    <property type="protein sequence ID" value="KAK1751688.1"/>
    <property type="molecule type" value="Genomic_DNA"/>
</dbReference>
<keyword evidence="2" id="KW-1133">Transmembrane helix</keyword>
<feature type="region of interest" description="Disordered" evidence="1">
    <location>
        <begin position="332"/>
        <end position="357"/>
    </location>
</feature>
<evidence type="ECO:0000259" key="3">
    <source>
        <dbReference type="Pfam" id="PF18922"/>
    </source>
</evidence>
<evidence type="ECO:0000313" key="5">
    <source>
        <dbReference type="Proteomes" id="UP001239445"/>
    </source>
</evidence>
<dbReference type="InterPro" id="IPR043729">
    <property type="entry name" value="DUF5672"/>
</dbReference>
<gene>
    <name evidence="4" type="ORF">QBC47DRAFT_74150</name>
</gene>
<organism evidence="4 5">
    <name type="scientific">Echria macrotheca</name>
    <dbReference type="NCBI Taxonomy" id="438768"/>
    <lineage>
        <taxon>Eukaryota</taxon>
        <taxon>Fungi</taxon>
        <taxon>Dikarya</taxon>
        <taxon>Ascomycota</taxon>
        <taxon>Pezizomycotina</taxon>
        <taxon>Sordariomycetes</taxon>
        <taxon>Sordariomycetidae</taxon>
        <taxon>Sordariales</taxon>
        <taxon>Schizotheciaceae</taxon>
        <taxon>Echria</taxon>
    </lineage>
</organism>